<sequence>MIAFLSITSEFQIMFVLNYGLNKTTFENTFNIDSNNGIKIIKNKSNAQASIFFNPQKDETLIFCPEISYFSLTFQSLRYSRQGNRPRGFICDKV</sequence>
<accession>A0A3M7SUA0</accession>
<dbReference type="Proteomes" id="UP000276133">
    <property type="component" value="Unassembled WGS sequence"/>
</dbReference>
<gene>
    <name evidence="1" type="ORF">BpHYR1_039381</name>
</gene>
<dbReference type="EMBL" id="REGN01000752">
    <property type="protein sequence ID" value="RNA39393.1"/>
    <property type="molecule type" value="Genomic_DNA"/>
</dbReference>
<comment type="caution">
    <text evidence="1">The sequence shown here is derived from an EMBL/GenBank/DDBJ whole genome shotgun (WGS) entry which is preliminary data.</text>
</comment>
<keyword evidence="2" id="KW-1185">Reference proteome</keyword>
<name>A0A3M7SUA0_BRAPC</name>
<dbReference type="AlphaFoldDB" id="A0A3M7SUA0"/>
<reference evidence="1 2" key="1">
    <citation type="journal article" date="2018" name="Sci. Rep.">
        <title>Genomic signatures of local adaptation to the degree of environmental predictability in rotifers.</title>
        <authorList>
            <person name="Franch-Gras L."/>
            <person name="Hahn C."/>
            <person name="Garcia-Roger E.M."/>
            <person name="Carmona M.J."/>
            <person name="Serra M."/>
            <person name="Gomez A."/>
        </authorList>
    </citation>
    <scope>NUCLEOTIDE SEQUENCE [LARGE SCALE GENOMIC DNA]</scope>
    <source>
        <strain evidence="1">HYR1</strain>
    </source>
</reference>
<protein>
    <submittedName>
        <fullName evidence="1">Uncharacterized protein</fullName>
    </submittedName>
</protein>
<organism evidence="1 2">
    <name type="scientific">Brachionus plicatilis</name>
    <name type="common">Marine rotifer</name>
    <name type="synonym">Brachionus muelleri</name>
    <dbReference type="NCBI Taxonomy" id="10195"/>
    <lineage>
        <taxon>Eukaryota</taxon>
        <taxon>Metazoa</taxon>
        <taxon>Spiralia</taxon>
        <taxon>Gnathifera</taxon>
        <taxon>Rotifera</taxon>
        <taxon>Eurotatoria</taxon>
        <taxon>Monogononta</taxon>
        <taxon>Pseudotrocha</taxon>
        <taxon>Ploima</taxon>
        <taxon>Brachionidae</taxon>
        <taxon>Brachionus</taxon>
    </lineage>
</organism>
<proteinExistence type="predicted"/>
<evidence type="ECO:0000313" key="1">
    <source>
        <dbReference type="EMBL" id="RNA39393.1"/>
    </source>
</evidence>
<evidence type="ECO:0000313" key="2">
    <source>
        <dbReference type="Proteomes" id="UP000276133"/>
    </source>
</evidence>